<accession>A0A2B4T0A3</accession>
<feature type="chain" id="PRO_5012744515" evidence="3">
    <location>
        <begin position="24"/>
        <end position="389"/>
    </location>
</feature>
<evidence type="ECO:0000256" key="3">
    <source>
        <dbReference type="SAM" id="SignalP"/>
    </source>
</evidence>
<evidence type="ECO:0000313" key="5">
    <source>
        <dbReference type="Proteomes" id="UP000225706"/>
    </source>
</evidence>
<name>A0A2B4T0A3_STYPI</name>
<dbReference type="PANTHER" id="PTHR23352:SF2">
    <property type="entry name" value="NEURAL PROLIFERATION DIFFERENTIATION AND CONTROL PROTEIN 1"/>
    <property type="match status" value="1"/>
</dbReference>
<evidence type="ECO:0000313" key="4">
    <source>
        <dbReference type="EMBL" id="PFX34763.1"/>
    </source>
</evidence>
<feature type="region of interest" description="Disordered" evidence="1">
    <location>
        <begin position="312"/>
        <end position="332"/>
    </location>
</feature>
<sequence>MNSYPVLLFLSLLIVQGSQNIRGVEQKRPDYDRVDVTDGLELQKVFDQSNRGQIPTEATLSSAEEKDLLVSAPATGLEDVSSDTQDDKSKSDVVNESTDDSRKILKADKDDVQSGKLSKDKKRLTPKNDRGSQNLHDIRLNRNYEVKERLNIDSDGNVDQNQATRDSVTKVGEIKLAEPAKVVQAAQLKSSNAGTPFAIPGSNSSSTPRPYVLKVKNTPARAELDDIYFLFIVIGCSVAGIAGLALAGYCWYKLHTTAKAVSEAEYSSYGATKQGVQLSQGDHKLDYNAEIYHYQQTKSQLSALEKASGVKGGIKGETLDDDDNSDEGDDEDYTVYECHGLAPTGDMTVVNPLFSDQEVVGSDQDGNGDKSGASGQESPVAPRHTFTES</sequence>
<comment type="caution">
    <text evidence="4">The sequence shown here is derived from an EMBL/GenBank/DDBJ whole genome shotgun (WGS) entry which is preliminary data.</text>
</comment>
<dbReference type="GO" id="GO:0016020">
    <property type="term" value="C:membrane"/>
    <property type="evidence" value="ECO:0007669"/>
    <property type="project" value="InterPro"/>
</dbReference>
<feature type="region of interest" description="Disordered" evidence="1">
    <location>
        <begin position="74"/>
        <end position="137"/>
    </location>
</feature>
<protein>
    <submittedName>
        <fullName evidence="4">Neural proliferation differentiation and control protein 1</fullName>
    </submittedName>
</protein>
<organism evidence="4 5">
    <name type="scientific">Stylophora pistillata</name>
    <name type="common">Smooth cauliflower coral</name>
    <dbReference type="NCBI Taxonomy" id="50429"/>
    <lineage>
        <taxon>Eukaryota</taxon>
        <taxon>Metazoa</taxon>
        <taxon>Cnidaria</taxon>
        <taxon>Anthozoa</taxon>
        <taxon>Hexacorallia</taxon>
        <taxon>Scleractinia</taxon>
        <taxon>Astrocoeniina</taxon>
        <taxon>Pocilloporidae</taxon>
        <taxon>Stylophora</taxon>
    </lineage>
</organism>
<feature type="compositionally biased region" description="Basic and acidic residues" evidence="1">
    <location>
        <begin position="85"/>
        <end position="113"/>
    </location>
</feature>
<feature type="compositionally biased region" description="Basic and acidic residues" evidence="1">
    <location>
        <begin position="126"/>
        <end position="137"/>
    </location>
</feature>
<feature type="compositionally biased region" description="Acidic residues" evidence="1">
    <location>
        <begin position="319"/>
        <end position="332"/>
    </location>
</feature>
<reference evidence="5" key="1">
    <citation type="journal article" date="2017" name="bioRxiv">
        <title>Comparative analysis of the genomes of Stylophora pistillata and Acropora digitifera provides evidence for extensive differences between species of corals.</title>
        <authorList>
            <person name="Voolstra C.R."/>
            <person name="Li Y."/>
            <person name="Liew Y.J."/>
            <person name="Baumgarten S."/>
            <person name="Zoccola D."/>
            <person name="Flot J.-F."/>
            <person name="Tambutte S."/>
            <person name="Allemand D."/>
            <person name="Aranda M."/>
        </authorList>
    </citation>
    <scope>NUCLEOTIDE SEQUENCE [LARGE SCALE GENOMIC DNA]</scope>
</reference>
<keyword evidence="5" id="KW-1185">Reference proteome</keyword>
<dbReference type="OrthoDB" id="6270617at2759"/>
<proteinExistence type="predicted"/>
<keyword evidence="2" id="KW-0812">Transmembrane</keyword>
<evidence type="ECO:0000256" key="1">
    <source>
        <dbReference type="SAM" id="MobiDB-lite"/>
    </source>
</evidence>
<evidence type="ECO:0000256" key="2">
    <source>
        <dbReference type="SAM" id="Phobius"/>
    </source>
</evidence>
<gene>
    <name evidence="4" type="primary">NPDC1</name>
    <name evidence="4" type="ORF">AWC38_SpisGene316</name>
</gene>
<keyword evidence="3" id="KW-0732">Signal</keyword>
<feature type="transmembrane region" description="Helical" evidence="2">
    <location>
        <begin position="227"/>
        <end position="252"/>
    </location>
</feature>
<dbReference type="AlphaFoldDB" id="A0A2B4T0A3"/>
<keyword evidence="2" id="KW-1133">Transmembrane helix</keyword>
<dbReference type="Proteomes" id="UP000225706">
    <property type="component" value="Unassembled WGS sequence"/>
</dbReference>
<dbReference type="PANTHER" id="PTHR23352">
    <property type="entry name" value="NEURAL PROLIFERATION DIFFERENTIATION AND CONTROL PROTEIN-1 NPDC-1 PROTEIN"/>
    <property type="match status" value="1"/>
</dbReference>
<dbReference type="EMBL" id="LSMT01000002">
    <property type="protein sequence ID" value="PFX34763.1"/>
    <property type="molecule type" value="Genomic_DNA"/>
</dbReference>
<feature type="region of interest" description="Disordered" evidence="1">
    <location>
        <begin position="347"/>
        <end position="389"/>
    </location>
</feature>
<feature type="signal peptide" evidence="3">
    <location>
        <begin position="1"/>
        <end position="23"/>
    </location>
</feature>
<dbReference type="InterPro" id="IPR009635">
    <property type="entry name" value="NPDC1"/>
</dbReference>
<dbReference type="Pfam" id="PF06809">
    <property type="entry name" value="NPDC1"/>
    <property type="match status" value="1"/>
</dbReference>
<keyword evidence="2" id="KW-0472">Membrane</keyword>